<evidence type="ECO:0000256" key="8">
    <source>
        <dbReference type="ARBA" id="ARBA00023163"/>
    </source>
</evidence>
<keyword evidence="3" id="KW-0479">Metal-binding</keyword>
<feature type="domain" description="C2H2-type" evidence="12">
    <location>
        <begin position="110"/>
        <end position="137"/>
    </location>
</feature>
<reference evidence="14" key="1">
    <citation type="submission" date="2015-02" db="EMBL/GenBank/DDBJ databases">
        <title>Genome sequencing for Strongylocentrotus purpuratus.</title>
        <authorList>
            <person name="Murali S."/>
            <person name="Liu Y."/>
            <person name="Vee V."/>
            <person name="English A."/>
            <person name="Wang M."/>
            <person name="Skinner E."/>
            <person name="Han Y."/>
            <person name="Muzny D.M."/>
            <person name="Worley K.C."/>
            <person name="Gibbs R.A."/>
        </authorList>
    </citation>
    <scope>NUCLEOTIDE SEQUENCE</scope>
</reference>
<dbReference type="PROSITE" id="PS50157">
    <property type="entry name" value="ZINC_FINGER_C2H2_2"/>
    <property type="match status" value="10"/>
</dbReference>
<dbReference type="FunFam" id="3.30.160.60:FF:000624">
    <property type="entry name" value="zinc finger protein 697"/>
    <property type="match status" value="1"/>
</dbReference>
<dbReference type="Pfam" id="PF00096">
    <property type="entry name" value="zf-C2H2"/>
    <property type="match status" value="7"/>
</dbReference>
<evidence type="ECO:0000256" key="9">
    <source>
        <dbReference type="ARBA" id="ARBA00023242"/>
    </source>
</evidence>
<evidence type="ECO:0000256" key="10">
    <source>
        <dbReference type="PROSITE-ProRule" id="PRU00042"/>
    </source>
</evidence>
<dbReference type="PANTHER" id="PTHR24399">
    <property type="entry name" value="ZINC FINGER AND BTB DOMAIN-CONTAINING"/>
    <property type="match status" value="1"/>
</dbReference>
<feature type="domain" description="C2H2-type" evidence="12">
    <location>
        <begin position="281"/>
        <end position="308"/>
    </location>
</feature>
<dbReference type="GO" id="GO:0000122">
    <property type="term" value="P:negative regulation of transcription by RNA polymerase II"/>
    <property type="evidence" value="ECO:0007669"/>
    <property type="project" value="UniProtKB-ARBA"/>
</dbReference>
<dbReference type="FunFam" id="3.30.160.60:FF:001774">
    <property type="entry name" value="Myoneurin"/>
    <property type="match status" value="1"/>
</dbReference>
<evidence type="ECO:0000256" key="1">
    <source>
        <dbReference type="ARBA" id="ARBA00004123"/>
    </source>
</evidence>
<dbReference type="FunFam" id="3.30.160.60:FF:000100">
    <property type="entry name" value="Zinc finger 45-like"/>
    <property type="match status" value="1"/>
</dbReference>
<accession>A0A7M7RHA3</accession>
<dbReference type="InterPro" id="IPR036236">
    <property type="entry name" value="Znf_C2H2_sf"/>
</dbReference>
<dbReference type="GO" id="GO:0006357">
    <property type="term" value="P:regulation of transcription by RNA polymerase II"/>
    <property type="evidence" value="ECO:0000318"/>
    <property type="project" value="GO_Central"/>
</dbReference>
<evidence type="ECO:0000313" key="14">
    <source>
        <dbReference type="Proteomes" id="UP000007110"/>
    </source>
</evidence>
<keyword evidence="5 10" id="KW-0863">Zinc-finger</keyword>
<organism evidence="13 14">
    <name type="scientific">Strongylocentrotus purpuratus</name>
    <name type="common">Purple sea urchin</name>
    <dbReference type="NCBI Taxonomy" id="7668"/>
    <lineage>
        <taxon>Eukaryota</taxon>
        <taxon>Metazoa</taxon>
        <taxon>Echinodermata</taxon>
        <taxon>Eleutherozoa</taxon>
        <taxon>Echinozoa</taxon>
        <taxon>Echinoidea</taxon>
        <taxon>Euechinoidea</taxon>
        <taxon>Echinacea</taxon>
        <taxon>Camarodonta</taxon>
        <taxon>Echinidea</taxon>
        <taxon>Strongylocentrotidae</taxon>
        <taxon>Strongylocentrotus</taxon>
    </lineage>
</organism>
<dbReference type="SUPFAM" id="SSF57667">
    <property type="entry name" value="beta-beta-alpha zinc fingers"/>
    <property type="match status" value="7"/>
</dbReference>
<dbReference type="InterPro" id="IPR056436">
    <property type="entry name" value="Znf-C2H2_ZIC1-5/GLI1-3-like"/>
</dbReference>
<dbReference type="SMART" id="SM00355">
    <property type="entry name" value="ZnF_C2H2"/>
    <property type="match status" value="10"/>
</dbReference>
<feature type="region of interest" description="Disordered" evidence="11">
    <location>
        <begin position="133"/>
        <end position="159"/>
    </location>
</feature>
<feature type="domain" description="C2H2-type" evidence="12">
    <location>
        <begin position="309"/>
        <end position="336"/>
    </location>
</feature>
<evidence type="ECO:0000256" key="7">
    <source>
        <dbReference type="ARBA" id="ARBA00023015"/>
    </source>
</evidence>
<dbReference type="PROSITE" id="PS00028">
    <property type="entry name" value="ZINC_FINGER_C2H2_1"/>
    <property type="match status" value="8"/>
</dbReference>
<keyword evidence="7" id="KW-0805">Transcription regulation</keyword>
<keyword evidence="8" id="KW-0804">Transcription</keyword>
<evidence type="ECO:0000256" key="4">
    <source>
        <dbReference type="ARBA" id="ARBA00022737"/>
    </source>
</evidence>
<evidence type="ECO:0000259" key="12">
    <source>
        <dbReference type="PROSITE" id="PS50157"/>
    </source>
</evidence>
<dbReference type="FunFam" id="3.30.160.60:FF:000912">
    <property type="entry name" value="Zinc finger protein 660"/>
    <property type="match status" value="1"/>
</dbReference>
<dbReference type="Pfam" id="PF23561">
    <property type="entry name" value="zf-C2H2_15"/>
    <property type="match status" value="1"/>
</dbReference>
<dbReference type="GeneID" id="590592"/>
<feature type="domain" description="C2H2-type" evidence="12">
    <location>
        <begin position="253"/>
        <end position="280"/>
    </location>
</feature>
<dbReference type="GO" id="GO:0000981">
    <property type="term" value="F:DNA-binding transcription factor activity, RNA polymerase II-specific"/>
    <property type="evidence" value="ECO:0000318"/>
    <property type="project" value="GO_Central"/>
</dbReference>
<feature type="domain" description="C2H2-type" evidence="12">
    <location>
        <begin position="222"/>
        <end position="249"/>
    </location>
</feature>
<keyword evidence="4" id="KW-0677">Repeat</keyword>
<dbReference type="FunFam" id="3.30.160.60:FF:000702">
    <property type="entry name" value="Transcription factor E4F1 isoform 1"/>
    <property type="match status" value="1"/>
</dbReference>
<dbReference type="RefSeq" id="XP_795283.2">
    <property type="nucleotide sequence ID" value="XM_790190.4"/>
</dbReference>
<keyword evidence="9" id="KW-0539">Nucleus</keyword>
<keyword evidence="14" id="KW-1185">Reference proteome</keyword>
<comment type="subcellular location">
    <subcellularLocation>
        <location evidence="1">Nucleus</location>
    </subcellularLocation>
</comment>
<evidence type="ECO:0000256" key="5">
    <source>
        <dbReference type="ARBA" id="ARBA00022771"/>
    </source>
</evidence>
<dbReference type="OMA" id="RHNGTTH"/>
<protein>
    <recommendedName>
        <fullName evidence="12">C2H2-type domain-containing protein</fullName>
    </recommendedName>
</protein>
<evidence type="ECO:0000256" key="2">
    <source>
        <dbReference type="ARBA" id="ARBA00006991"/>
    </source>
</evidence>
<dbReference type="AlphaFoldDB" id="A0A7M7RHA3"/>
<feature type="domain" description="C2H2-type" evidence="12">
    <location>
        <begin position="82"/>
        <end position="104"/>
    </location>
</feature>
<dbReference type="Gene3D" id="3.30.160.60">
    <property type="entry name" value="Classic Zinc Finger"/>
    <property type="match status" value="8"/>
</dbReference>
<dbReference type="InParanoid" id="A0A7M7RHA3"/>
<dbReference type="GO" id="GO:0045595">
    <property type="term" value="P:regulation of cell differentiation"/>
    <property type="evidence" value="ECO:0007669"/>
    <property type="project" value="UniProtKB-ARBA"/>
</dbReference>
<feature type="domain" description="C2H2-type" evidence="12">
    <location>
        <begin position="337"/>
        <end position="364"/>
    </location>
</feature>
<dbReference type="GO" id="GO:0000977">
    <property type="term" value="F:RNA polymerase II transcription regulatory region sequence-specific DNA binding"/>
    <property type="evidence" value="ECO:0000318"/>
    <property type="project" value="GO_Central"/>
</dbReference>
<dbReference type="FunFam" id="3.30.160.60:FF:005078">
    <property type="match status" value="1"/>
</dbReference>
<dbReference type="FunFam" id="3.30.160.60:FF:000933">
    <property type="entry name" value="zinc finger protein 771"/>
    <property type="match status" value="1"/>
</dbReference>
<dbReference type="GO" id="GO:0008270">
    <property type="term" value="F:zinc ion binding"/>
    <property type="evidence" value="ECO:0007669"/>
    <property type="project" value="UniProtKB-KW"/>
</dbReference>
<proteinExistence type="inferred from homology"/>
<dbReference type="PANTHER" id="PTHR24399:SF23">
    <property type="entry name" value="C2H2-TYPE DOMAIN-CONTAINING PROTEIN"/>
    <property type="match status" value="1"/>
</dbReference>
<evidence type="ECO:0000256" key="6">
    <source>
        <dbReference type="ARBA" id="ARBA00022833"/>
    </source>
</evidence>
<feature type="domain" description="C2H2-type" evidence="12">
    <location>
        <begin position="195"/>
        <end position="217"/>
    </location>
</feature>
<reference evidence="13" key="2">
    <citation type="submission" date="2021-01" db="UniProtKB">
        <authorList>
            <consortium name="EnsemblMetazoa"/>
        </authorList>
    </citation>
    <scope>IDENTIFICATION</scope>
</reference>
<evidence type="ECO:0000313" key="13">
    <source>
        <dbReference type="EnsemblMetazoa" id="XP_795283"/>
    </source>
</evidence>
<dbReference type="InterPro" id="IPR013087">
    <property type="entry name" value="Znf_C2H2_type"/>
</dbReference>
<feature type="region of interest" description="Disordered" evidence="11">
    <location>
        <begin position="1"/>
        <end position="40"/>
    </location>
</feature>
<comment type="similarity">
    <text evidence="2">Belongs to the krueppel C2H2-type zinc-finger protein family.</text>
</comment>
<feature type="domain" description="C2H2-type" evidence="12">
    <location>
        <begin position="369"/>
        <end position="391"/>
    </location>
</feature>
<feature type="compositionally biased region" description="Basic and acidic residues" evidence="11">
    <location>
        <begin position="11"/>
        <end position="24"/>
    </location>
</feature>
<keyword evidence="6" id="KW-0862">Zinc</keyword>
<name>A0A7M7RHA3_STRPU</name>
<dbReference type="OrthoDB" id="9411774at2759"/>
<dbReference type="EnsemblMetazoa" id="XM_790190">
    <property type="protein sequence ID" value="XP_795283"/>
    <property type="gene ID" value="LOC590592"/>
</dbReference>
<sequence length="397" mass="45467">MDLSLAKGKKIMKDEPQDELKKEGLTLNDGAKSKPLKTKCAKAEKMEESRVSKGNKHLSSFNYLIKNSDQYFTSRRVIMVPFVCEECGEAFESISELVLHFRSHFNGSLHECSVCLTPFSSKHALKKHMVAHSAGDTKASRHSGSKDKGNNLQENGGDGEEEGVGLFRCVHCRKVFESETHLEDHAVEHQIQELHTCEECGRCYQQKHLLDNHIKMHHVELWTCEECGKSFENKKRLMVHYEMHSGIQAEKRHKCDECGKAFVAKSKLLRHMRVHTGERPFRCDVCGRGFNDRSNLFIHARVHTGEKPYTCTLCGKSFTGKNDLNRHEMIHTGTRPHTCKQCGKGFRESSKLKRHIKTHILHDSMHKPNMCPTCGKGFREKSKLKRHVKIHERAIKS</sequence>
<dbReference type="Proteomes" id="UP000007110">
    <property type="component" value="Unassembled WGS sequence"/>
</dbReference>
<dbReference type="GO" id="GO:0005634">
    <property type="term" value="C:nucleus"/>
    <property type="evidence" value="ECO:0000318"/>
    <property type="project" value="GO_Central"/>
</dbReference>
<evidence type="ECO:0000256" key="11">
    <source>
        <dbReference type="SAM" id="MobiDB-lite"/>
    </source>
</evidence>
<dbReference type="KEGG" id="spu:590592"/>
<feature type="domain" description="C2H2-type" evidence="12">
    <location>
        <begin position="167"/>
        <end position="194"/>
    </location>
</feature>
<evidence type="ECO:0000256" key="3">
    <source>
        <dbReference type="ARBA" id="ARBA00022723"/>
    </source>
</evidence>